<feature type="region of interest" description="Disordered" evidence="1">
    <location>
        <begin position="301"/>
        <end position="321"/>
    </location>
</feature>
<accession>A0A9W8GGS8</accession>
<gene>
    <name evidence="2" type="ORF">IWW39_004718</name>
</gene>
<proteinExistence type="predicted"/>
<dbReference type="EMBL" id="JANBTX010000190">
    <property type="protein sequence ID" value="KAJ2684745.1"/>
    <property type="molecule type" value="Genomic_DNA"/>
</dbReference>
<evidence type="ECO:0000256" key="1">
    <source>
        <dbReference type="SAM" id="MobiDB-lite"/>
    </source>
</evidence>
<protein>
    <submittedName>
        <fullName evidence="2">Uncharacterized protein</fullName>
    </submittedName>
</protein>
<keyword evidence="3" id="KW-1185">Reference proteome</keyword>
<dbReference type="Proteomes" id="UP001151516">
    <property type="component" value="Unassembled WGS sequence"/>
</dbReference>
<reference evidence="2" key="1">
    <citation type="submission" date="2022-07" db="EMBL/GenBank/DDBJ databases">
        <title>Phylogenomic reconstructions and comparative analyses of Kickxellomycotina fungi.</title>
        <authorList>
            <person name="Reynolds N.K."/>
            <person name="Stajich J.E."/>
            <person name="Barry K."/>
            <person name="Grigoriev I.V."/>
            <person name="Crous P."/>
            <person name="Smith M.E."/>
        </authorList>
    </citation>
    <scope>NUCLEOTIDE SEQUENCE</scope>
    <source>
        <strain evidence="2">CBS 109367</strain>
    </source>
</reference>
<comment type="caution">
    <text evidence="2">The sequence shown here is derived from an EMBL/GenBank/DDBJ whole genome shotgun (WGS) entry which is preliminary data.</text>
</comment>
<evidence type="ECO:0000313" key="3">
    <source>
        <dbReference type="Proteomes" id="UP001151516"/>
    </source>
</evidence>
<evidence type="ECO:0000313" key="2">
    <source>
        <dbReference type="EMBL" id="KAJ2684745.1"/>
    </source>
</evidence>
<dbReference type="AlphaFoldDB" id="A0A9W8GGS8"/>
<organism evidence="2 3">
    <name type="scientific">Coemansia spiralis</name>
    <dbReference type="NCBI Taxonomy" id="417178"/>
    <lineage>
        <taxon>Eukaryota</taxon>
        <taxon>Fungi</taxon>
        <taxon>Fungi incertae sedis</taxon>
        <taxon>Zoopagomycota</taxon>
        <taxon>Kickxellomycotina</taxon>
        <taxon>Kickxellomycetes</taxon>
        <taxon>Kickxellales</taxon>
        <taxon>Kickxellaceae</taxon>
        <taxon>Coemansia</taxon>
    </lineage>
</organism>
<sequence>MDLLPAHLERPLTSRAVSTNEKAMLTEPEAAALGFAALEQKLWLDTLTDSEQLPTQSKRSSLILLRKPAMANTAPRVPSTLRLVVDGGTAACPEDVVGDDSDDDVTAVANPSPTAIATPDSSMPTARRQPILNTVQPAALNSQMPSPFLRLNDSHGPALASLVDRPVDKSKCLPYPHTMDCYTPRPRPCSLNTHSRASCRLSMVTLDQEYQEFSFKKNARVSVRPSAMRGWMKMVRGKVKYSVGQVIASPSLILQGNRDISRGTAQINYSRQQQQHKRPDVQRSRTSISIKLSRRSLLSKSDLVDESKSSSSSGGSGGSGGYSSRLRAYWHQTRNSKPVQGTLLLAQNSALSERPLSVIEMAAAAETAAEVELAETSASLRSIRNMEMSGSICDGSISKCFSEETAVTHLGDSV</sequence>
<dbReference type="OrthoDB" id="5579328at2759"/>
<name>A0A9W8GGS8_9FUNG</name>